<comment type="caution">
    <text evidence="4">The sequence shown here is derived from an EMBL/GenBank/DDBJ whole genome shotgun (WGS) entry which is preliminary data.</text>
</comment>
<evidence type="ECO:0000259" key="3">
    <source>
        <dbReference type="SMART" id="SM00903"/>
    </source>
</evidence>
<protein>
    <submittedName>
        <fullName evidence="4">Flavin reductase like domain</fullName>
    </submittedName>
</protein>
<dbReference type="PANTHER" id="PTHR30466">
    <property type="entry name" value="FLAVIN REDUCTASE"/>
    <property type="match status" value="1"/>
</dbReference>
<feature type="non-terminal residue" evidence="4">
    <location>
        <position position="478"/>
    </location>
</feature>
<dbReference type="InterPro" id="IPR002563">
    <property type="entry name" value="Flavin_Rdtase-like_dom"/>
</dbReference>
<accession>A0A8H7HR02</accession>
<dbReference type="OrthoDB" id="2015405at2759"/>
<dbReference type="AlphaFoldDB" id="A0A8H7HR02"/>
<dbReference type="Gene3D" id="2.30.110.10">
    <property type="entry name" value="Electron Transport, Fmn-binding Protein, Chain A"/>
    <property type="match status" value="1"/>
</dbReference>
<sequence length="478" mass="52533">MRSSAQPVTVMTTRLDDNEKTFHGAVLSSFTSVALHPFPLVAFAIRKPSRMADALHANRLAQPSSMHGIINILSEHQSEISKIFSRPDLYPHPFDSISYGIHEGTPILEETIGALSCSVITSLPMTSEVLSTFGLSLAKSDETIDLSSLSSELFLARVIQVQTDFPLVLFSFYISPGCHAVRVMARTVSLTGPYAKLKLQAQTPSRWQTRCLTVLPYKTPAHPALIVIDSASTAACVRLYPSFFIPHLHFICVRNAQPTRKERHSNVLLLRAGVGILAWLYFLGGVAAVVLAVMTLKQDTSDLETAIKALIIALGGLSAFLVVTSIFGIIATITQSPFLARIWSVMFQIWYYLQLALDIAVIALFFSKKLDTLIVECTSLAEKRRPKGSETENCNRGRNRLSLYYTLSGVVRNVISYYFTRRVSSFTRHCAERVASHSLTAPTQMATLSGNGPTQLNSLNIQGGHQTSVDSLRGEKAV</sequence>
<dbReference type="Pfam" id="PF01613">
    <property type="entry name" value="Flavin_Reduct"/>
    <property type="match status" value="1"/>
</dbReference>
<gene>
    <name evidence="4" type="ORF">RHS03_05341</name>
</gene>
<dbReference type="Proteomes" id="UP000602905">
    <property type="component" value="Unassembled WGS sequence"/>
</dbReference>
<name>A0A8H7HR02_9AGAM</name>
<feature type="transmembrane region" description="Helical" evidence="2">
    <location>
        <begin position="22"/>
        <end position="45"/>
    </location>
</feature>
<evidence type="ECO:0000256" key="2">
    <source>
        <dbReference type="SAM" id="Phobius"/>
    </source>
</evidence>
<feature type="domain" description="Flavin reductase like" evidence="3">
    <location>
        <begin position="1"/>
        <end position="175"/>
    </location>
</feature>
<evidence type="ECO:0000313" key="4">
    <source>
        <dbReference type="EMBL" id="KAF8705318.1"/>
    </source>
</evidence>
<dbReference type="InterPro" id="IPR012349">
    <property type="entry name" value="Split_barrel_FMN-bd"/>
</dbReference>
<reference evidence="4" key="1">
    <citation type="submission" date="2020-09" db="EMBL/GenBank/DDBJ databases">
        <title>Comparative genome analyses of four rice-infecting Rhizoctonia solani isolates reveal extensive enrichment of homogalacturonan modification genes.</title>
        <authorList>
            <person name="Lee D.-Y."/>
            <person name="Jeon J."/>
            <person name="Kim K.-T."/>
            <person name="Cheong K."/>
            <person name="Song H."/>
            <person name="Choi G."/>
            <person name="Ko J."/>
            <person name="Opiyo S.O."/>
            <person name="Zuo S."/>
            <person name="Madhav S."/>
            <person name="Lee Y.-H."/>
            <person name="Wang G.-L."/>
        </authorList>
    </citation>
    <scope>NUCLEOTIDE SEQUENCE</scope>
    <source>
        <strain evidence="4">AG1-IA WGL</strain>
    </source>
</reference>
<dbReference type="SMART" id="SM00903">
    <property type="entry name" value="Flavin_Reduct"/>
    <property type="match status" value="1"/>
</dbReference>
<dbReference type="InterPro" id="IPR050268">
    <property type="entry name" value="NADH-dep_flavin_reductase"/>
</dbReference>
<proteinExistence type="predicted"/>
<feature type="transmembrane region" description="Helical" evidence="2">
    <location>
        <begin position="306"/>
        <end position="333"/>
    </location>
</feature>
<dbReference type="PANTHER" id="PTHR30466:SF1">
    <property type="entry name" value="FMN REDUCTASE (NADH) RUTF"/>
    <property type="match status" value="1"/>
</dbReference>
<dbReference type="GO" id="GO:0042602">
    <property type="term" value="F:riboflavin reductase (NADPH) activity"/>
    <property type="evidence" value="ECO:0007669"/>
    <property type="project" value="TreeGrafter"/>
</dbReference>
<evidence type="ECO:0000313" key="5">
    <source>
        <dbReference type="Proteomes" id="UP000602905"/>
    </source>
</evidence>
<evidence type="ECO:0000256" key="1">
    <source>
        <dbReference type="ARBA" id="ARBA00023002"/>
    </source>
</evidence>
<feature type="transmembrane region" description="Helical" evidence="2">
    <location>
        <begin position="345"/>
        <end position="366"/>
    </location>
</feature>
<feature type="transmembrane region" description="Helical" evidence="2">
    <location>
        <begin position="268"/>
        <end position="294"/>
    </location>
</feature>
<dbReference type="SUPFAM" id="SSF50475">
    <property type="entry name" value="FMN-binding split barrel"/>
    <property type="match status" value="1"/>
</dbReference>
<organism evidence="4 5">
    <name type="scientific">Rhizoctonia solani</name>
    <dbReference type="NCBI Taxonomy" id="456999"/>
    <lineage>
        <taxon>Eukaryota</taxon>
        <taxon>Fungi</taxon>
        <taxon>Dikarya</taxon>
        <taxon>Basidiomycota</taxon>
        <taxon>Agaricomycotina</taxon>
        <taxon>Agaricomycetes</taxon>
        <taxon>Cantharellales</taxon>
        <taxon>Ceratobasidiaceae</taxon>
        <taxon>Rhizoctonia</taxon>
    </lineage>
</organism>
<keyword evidence="2" id="KW-0812">Transmembrane</keyword>
<dbReference type="EMBL" id="JACYCD010000053">
    <property type="protein sequence ID" value="KAF8705318.1"/>
    <property type="molecule type" value="Genomic_DNA"/>
</dbReference>
<keyword evidence="2" id="KW-1133">Transmembrane helix</keyword>
<keyword evidence="2" id="KW-0472">Membrane</keyword>
<keyword evidence="1" id="KW-0560">Oxidoreductase</keyword>
<dbReference type="GO" id="GO:0010181">
    <property type="term" value="F:FMN binding"/>
    <property type="evidence" value="ECO:0007669"/>
    <property type="project" value="InterPro"/>
</dbReference>